<dbReference type="GO" id="GO:0032934">
    <property type="term" value="F:sterol binding"/>
    <property type="evidence" value="ECO:0007669"/>
    <property type="project" value="TreeGrafter"/>
</dbReference>
<dbReference type="SUPFAM" id="SSF144000">
    <property type="entry name" value="Oxysterol-binding protein-like"/>
    <property type="match status" value="1"/>
</dbReference>
<dbReference type="InterPro" id="IPR037239">
    <property type="entry name" value="OSBP_sf"/>
</dbReference>
<organism evidence="4 5">
    <name type="scientific">Halteria grandinella</name>
    <dbReference type="NCBI Taxonomy" id="5974"/>
    <lineage>
        <taxon>Eukaryota</taxon>
        <taxon>Sar</taxon>
        <taxon>Alveolata</taxon>
        <taxon>Ciliophora</taxon>
        <taxon>Intramacronucleata</taxon>
        <taxon>Spirotrichea</taxon>
        <taxon>Stichotrichia</taxon>
        <taxon>Sporadotrichida</taxon>
        <taxon>Halteriidae</taxon>
        <taxon>Halteria</taxon>
    </lineage>
</organism>
<dbReference type="GO" id="GO:0016020">
    <property type="term" value="C:membrane"/>
    <property type="evidence" value="ECO:0007669"/>
    <property type="project" value="TreeGrafter"/>
</dbReference>
<dbReference type="PROSITE" id="PS01013">
    <property type="entry name" value="OSBP"/>
    <property type="match status" value="1"/>
</dbReference>
<proteinExistence type="inferred from homology"/>
<reference evidence="4" key="1">
    <citation type="submission" date="2019-06" db="EMBL/GenBank/DDBJ databases">
        <authorList>
            <person name="Zheng W."/>
        </authorList>
    </citation>
    <scope>NUCLEOTIDE SEQUENCE</scope>
    <source>
        <strain evidence="4">QDHG01</strain>
    </source>
</reference>
<dbReference type="PANTHER" id="PTHR10972:SF205">
    <property type="entry name" value="OXYSTEROL-BINDING PROTEIN 1"/>
    <property type="match status" value="1"/>
</dbReference>
<evidence type="ECO:0008006" key="6">
    <source>
        <dbReference type="Google" id="ProtNLM"/>
    </source>
</evidence>
<dbReference type="OrthoDB" id="14833at2759"/>
<evidence type="ECO:0000313" key="5">
    <source>
        <dbReference type="Proteomes" id="UP000785679"/>
    </source>
</evidence>
<dbReference type="InterPro" id="IPR018494">
    <property type="entry name" value="Oxysterol-bd_CS"/>
</dbReference>
<sequence>MLSIAPTQQQRTVSIKAIVPPLGIEESKEEQAIAIIGDPDPPERERLPFFKDPKIKFSIWTILKDSIGKELSKISVPVYFNEPLGILQKGLGPFEFAGILDDACNEPNKDKRLALAALFFCAQMTTIEKMPSKPFNPLLGETYEFIAPGGKYKFLGEQVSHHPPVSAFYTVGESGYIRNISMKVQTSFSKGTLYFSNAYKEYLDIPRYGESFEYTPGKKSIHNLIIGTPYLEITGKIRLIDRSCPTERYAEIEFFKRGWSDTNCHKLAGNVYSAAGVVAYRIEGKYSKSISVINARTGVVEYTWTKQPYPENWEYQYGMTQYALQMNYLPNTLKPHLPPTDTRLRPDQRALENGDFKLANAEKLRLEEKQRAIRKYNEKKKSDHKPYYFEEYSNPDDPSQPYFRYNGLYFEQDRKNQDWSRLPDLYNEVYPEDFAKVLEIKQDITTKKK</sequence>
<comment type="caution">
    <text evidence="4">The sequence shown here is derived from an EMBL/GenBank/DDBJ whole genome shotgun (WGS) entry which is preliminary data.</text>
</comment>
<dbReference type="PANTHER" id="PTHR10972">
    <property type="entry name" value="OXYSTEROL-BINDING PROTEIN-RELATED"/>
    <property type="match status" value="1"/>
</dbReference>
<protein>
    <recommendedName>
        <fullName evidence="6">Oxysterol-binding protein</fullName>
    </recommendedName>
</protein>
<dbReference type="EMBL" id="RRYP01002888">
    <property type="protein sequence ID" value="TNV84334.1"/>
    <property type="molecule type" value="Genomic_DNA"/>
</dbReference>
<dbReference type="GO" id="GO:0005829">
    <property type="term" value="C:cytosol"/>
    <property type="evidence" value="ECO:0007669"/>
    <property type="project" value="TreeGrafter"/>
</dbReference>
<name>A0A8J8T6N8_HALGN</name>
<dbReference type="InterPro" id="IPR000648">
    <property type="entry name" value="Oxysterol-bd"/>
</dbReference>
<dbReference type="Gene3D" id="2.40.160.120">
    <property type="match status" value="1"/>
</dbReference>
<keyword evidence="2" id="KW-0597">Phosphoprotein</keyword>
<evidence type="ECO:0000256" key="1">
    <source>
        <dbReference type="ARBA" id="ARBA00008842"/>
    </source>
</evidence>
<dbReference type="AlphaFoldDB" id="A0A8J8T6N8"/>
<dbReference type="Gene3D" id="3.30.70.3490">
    <property type="match status" value="1"/>
</dbReference>
<evidence type="ECO:0000256" key="3">
    <source>
        <dbReference type="RuleBase" id="RU003844"/>
    </source>
</evidence>
<keyword evidence="5" id="KW-1185">Reference proteome</keyword>
<gene>
    <name evidence="4" type="ORF">FGO68_gene13643</name>
</gene>
<dbReference type="Proteomes" id="UP000785679">
    <property type="component" value="Unassembled WGS sequence"/>
</dbReference>
<comment type="similarity">
    <text evidence="1 3">Belongs to the OSBP family.</text>
</comment>
<evidence type="ECO:0000256" key="2">
    <source>
        <dbReference type="ARBA" id="ARBA00022553"/>
    </source>
</evidence>
<dbReference type="Pfam" id="PF01237">
    <property type="entry name" value="Oxysterol_BP"/>
    <property type="match status" value="1"/>
</dbReference>
<evidence type="ECO:0000313" key="4">
    <source>
        <dbReference type="EMBL" id="TNV84334.1"/>
    </source>
</evidence>
<accession>A0A8J8T6N8</accession>